<accession>R7UGS1</accession>
<dbReference type="PANTHER" id="PTHR24198">
    <property type="entry name" value="ANKYRIN REPEAT AND PROTEIN KINASE DOMAIN-CONTAINING PROTEIN"/>
    <property type="match status" value="1"/>
</dbReference>
<reference evidence="6" key="1">
    <citation type="submission" date="2012-12" db="EMBL/GenBank/DDBJ databases">
        <authorList>
            <person name="Hellsten U."/>
            <person name="Grimwood J."/>
            <person name="Chapman J.A."/>
            <person name="Shapiro H."/>
            <person name="Aerts A."/>
            <person name="Otillar R.P."/>
            <person name="Terry A.Y."/>
            <person name="Boore J.L."/>
            <person name="Simakov O."/>
            <person name="Marletaz F."/>
            <person name="Cho S.-J."/>
            <person name="Edsinger-Gonzales E."/>
            <person name="Havlak P."/>
            <person name="Kuo D.-H."/>
            <person name="Larsson T."/>
            <person name="Lv J."/>
            <person name="Arendt D."/>
            <person name="Savage R."/>
            <person name="Osoegawa K."/>
            <person name="de Jong P."/>
            <person name="Lindberg D.R."/>
            <person name="Seaver E.C."/>
            <person name="Weisblat D.A."/>
            <person name="Putnam N.H."/>
            <person name="Grigoriev I.V."/>
            <person name="Rokhsar D.S."/>
        </authorList>
    </citation>
    <scope>NUCLEOTIDE SEQUENCE</scope>
    <source>
        <strain evidence="6">I ESC-2004</strain>
    </source>
</reference>
<evidence type="ECO:0000256" key="2">
    <source>
        <dbReference type="ARBA" id="ARBA00023043"/>
    </source>
</evidence>
<evidence type="ECO:0000256" key="3">
    <source>
        <dbReference type="PROSITE-ProRule" id="PRU00023"/>
    </source>
</evidence>
<sequence>MSIFRLRNTVFESLENEINPHIVHAVFLEAHKNVQYPPIDLFRSLFICAAIFRGRDDVAEIALKNAENKYDVNYKQGYSSPLPLVAATQMCKYDLIEKLLLKKARVSLPGAGTEDDPGAVASALDVALKLDDVTAFRLMKSRSETPQLLEMATRHGAYRCAEECLHDQPFAVNGCKLSSRYSETPTPLVYALQRRDKRMVSLLLNAGASVNFSNSDGFTAMHYAADVPHDNIDQMEDIIQLLIAHQSDMNAVTCSGETPLSLFIARMLKAPNCESTHEGSTAGHVQAFVSRGCLLNPIRGKCALEACYSQFTSCLFRRIGSDAVPFLRWFDDLLTFLFSQGASFSGWDSSAVTINTILQGLSDIGTRLLAKSDNARRFKQLVDKIFIRLLCSHDRLPFNDGVCGYLTQSSVLSRRFLGFPQQTSLISRFECVIVTVAMVTCPFMHRKRSQFGFHYFMEKKTILILQK</sequence>
<dbReference type="SMART" id="SM00248">
    <property type="entry name" value="ANK"/>
    <property type="match status" value="3"/>
</dbReference>
<dbReference type="PROSITE" id="PS50088">
    <property type="entry name" value="ANK_REPEAT"/>
    <property type="match status" value="2"/>
</dbReference>
<reference evidence="5" key="3">
    <citation type="submission" date="2015-06" db="UniProtKB">
        <authorList>
            <consortium name="EnsemblMetazoa"/>
        </authorList>
    </citation>
    <scope>IDENTIFICATION</scope>
</reference>
<proteinExistence type="predicted"/>
<keyword evidence="1" id="KW-0677">Repeat</keyword>
<dbReference type="AlphaFoldDB" id="R7UGS1"/>
<name>R7UGS1_CAPTE</name>
<protein>
    <submittedName>
        <fullName evidence="4 5">Uncharacterized protein</fullName>
    </submittedName>
</protein>
<feature type="repeat" description="ANK" evidence="3">
    <location>
        <begin position="183"/>
        <end position="215"/>
    </location>
</feature>
<dbReference type="Gene3D" id="1.25.40.20">
    <property type="entry name" value="Ankyrin repeat-containing domain"/>
    <property type="match status" value="1"/>
</dbReference>
<keyword evidence="6" id="KW-1185">Reference proteome</keyword>
<dbReference type="Proteomes" id="UP000014760">
    <property type="component" value="Unassembled WGS sequence"/>
</dbReference>
<dbReference type="EMBL" id="KB301649">
    <property type="protein sequence ID" value="ELU05298.1"/>
    <property type="molecule type" value="Genomic_DNA"/>
</dbReference>
<dbReference type="OrthoDB" id="341259at2759"/>
<evidence type="ECO:0000313" key="4">
    <source>
        <dbReference type="EMBL" id="ELU05298.1"/>
    </source>
</evidence>
<dbReference type="PANTHER" id="PTHR24198:SF165">
    <property type="entry name" value="ANKYRIN REPEAT-CONTAINING PROTEIN-RELATED"/>
    <property type="match status" value="1"/>
</dbReference>
<evidence type="ECO:0000313" key="6">
    <source>
        <dbReference type="Proteomes" id="UP000014760"/>
    </source>
</evidence>
<keyword evidence="2 3" id="KW-0040">ANK repeat</keyword>
<evidence type="ECO:0000313" key="5">
    <source>
        <dbReference type="EnsemblMetazoa" id="CapteP212030"/>
    </source>
</evidence>
<dbReference type="EMBL" id="AMQN01007887">
    <property type="status" value="NOT_ANNOTATED_CDS"/>
    <property type="molecule type" value="Genomic_DNA"/>
</dbReference>
<dbReference type="Pfam" id="PF12796">
    <property type="entry name" value="Ank_2"/>
    <property type="match status" value="1"/>
</dbReference>
<dbReference type="InterPro" id="IPR002110">
    <property type="entry name" value="Ankyrin_rpt"/>
</dbReference>
<dbReference type="STRING" id="283909.R7UGS1"/>
<dbReference type="InterPro" id="IPR036770">
    <property type="entry name" value="Ankyrin_rpt-contain_sf"/>
</dbReference>
<organism evidence="4">
    <name type="scientific">Capitella teleta</name>
    <name type="common">Polychaete worm</name>
    <dbReference type="NCBI Taxonomy" id="283909"/>
    <lineage>
        <taxon>Eukaryota</taxon>
        <taxon>Metazoa</taxon>
        <taxon>Spiralia</taxon>
        <taxon>Lophotrochozoa</taxon>
        <taxon>Annelida</taxon>
        <taxon>Polychaeta</taxon>
        <taxon>Sedentaria</taxon>
        <taxon>Scolecida</taxon>
        <taxon>Capitellidae</taxon>
        <taxon>Capitella</taxon>
    </lineage>
</organism>
<dbReference type="PROSITE" id="PS50297">
    <property type="entry name" value="ANK_REP_REGION"/>
    <property type="match status" value="1"/>
</dbReference>
<gene>
    <name evidence="4" type="ORF">CAPTEDRAFT_212030</name>
</gene>
<dbReference type="SUPFAM" id="SSF48403">
    <property type="entry name" value="Ankyrin repeat"/>
    <property type="match status" value="1"/>
</dbReference>
<feature type="repeat" description="ANK" evidence="3">
    <location>
        <begin position="216"/>
        <end position="254"/>
    </location>
</feature>
<evidence type="ECO:0000256" key="1">
    <source>
        <dbReference type="ARBA" id="ARBA00022737"/>
    </source>
</evidence>
<reference evidence="4 6" key="2">
    <citation type="journal article" date="2013" name="Nature">
        <title>Insights into bilaterian evolution from three spiralian genomes.</title>
        <authorList>
            <person name="Simakov O."/>
            <person name="Marletaz F."/>
            <person name="Cho S.J."/>
            <person name="Edsinger-Gonzales E."/>
            <person name="Havlak P."/>
            <person name="Hellsten U."/>
            <person name="Kuo D.H."/>
            <person name="Larsson T."/>
            <person name="Lv J."/>
            <person name="Arendt D."/>
            <person name="Savage R."/>
            <person name="Osoegawa K."/>
            <person name="de Jong P."/>
            <person name="Grimwood J."/>
            <person name="Chapman J.A."/>
            <person name="Shapiro H."/>
            <person name="Aerts A."/>
            <person name="Otillar R.P."/>
            <person name="Terry A.Y."/>
            <person name="Boore J.L."/>
            <person name="Grigoriev I.V."/>
            <person name="Lindberg D.R."/>
            <person name="Seaver E.C."/>
            <person name="Weisblat D.A."/>
            <person name="Putnam N.H."/>
            <person name="Rokhsar D.S."/>
        </authorList>
    </citation>
    <scope>NUCLEOTIDE SEQUENCE</scope>
    <source>
        <strain evidence="4 6">I ESC-2004</strain>
    </source>
</reference>
<dbReference type="HOGENOM" id="CLU_585597_0_0_1"/>
<dbReference type="EnsemblMetazoa" id="CapteT212030">
    <property type="protein sequence ID" value="CapteP212030"/>
    <property type="gene ID" value="CapteG212030"/>
</dbReference>